<dbReference type="PANTHER" id="PTHR31044">
    <property type="entry name" value="BETA-1,3 GLUCANASE"/>
    <property type="match status" value="1"/>
</dbReference>
<dbReference type="InterPro" id="IPR044788">
    <property type="entry name" value="X8_dom_prot"/>
</dbReference>
<proteinExistence type="predicted"/>
<accession>A0A3S3QCL1</accession>
<evidence type="ECO:0000256" key="2">
    <source>
        <dbReference type="ARBA" id="ARBA00022475"/>
    </source>
</evidence>
<dbReference type="OrthoDB" id="1930814at2759"/>
<dbReference type="GO" id="GO:0098552">
    <property type="term" value="C:side of membrane"/>
    <property type="evidence" value="ECO:0007669"/>
    <property type="project" value="UniProtKB-KW"/>
</dbReference>
<gene>
    <name evidence="11" type="ORF">CKAN_01195900</name>
</gene>
<keyword evidence="2" id="KW-1003">Cell membrane</keyword>
<feature type="compositionally biased region" description="Low complexity" evidence="8">
    <location>
        <begin position="106"/>
        <end position="141"/>
    </location>
</feature>
<evidence type="ECO:0000313" key="12">
    <source>
        <dbReference type="Proteomes" id="UP000283530"/>
    </source>
</evidence>
<keyword evidence="4 9" id="KW-0732">Signal</keyword>
<dbReference type="GO" id="GO:0005886">
    <property type="term" value="C:plasma membrane"/>
    <property type="evidence" value="ECO:0007669"/>
    <property type="project" value="UniProtKB-SubCell"/>
</dbReference>
<feature type="signal peptide" evidence="9">
    <location>
        <begin position="1"/>
        <end position="19"/>
    </location>
</feature>
<keyword evidence="12" id="KW-1185">Reference proteome</keyword>
<evidence type="ECO:0000256" key="9">
    <source>
        <dbReference type="SAM" id="SignalP"/>
    </source>
</evidence>
<evidence type="ECO:0000256" key="6">
    <source>
        <dbReference type="ARBA" id="ARBA00023157"/>
    </source>
</evidence>
<name>A0A3S3QCL1_9MAGN</name>
<dbReference type="Gene3D" id="1.20.58.1040">
    <property type="match status" value="1"/>
</dbReference>
<evidence type="ECO:0000256" key="1">
    <source>
        <dbReference type="ARBA" id="ARBA00004609"/>
    </source>
</evidence>
<evidence type="ECO:0000256" key="8">
    <source>
        <dbReference type="SAM" id="MobiDB-lite"/>
    </source>
</evidence>
<evidence type="ECO:0000256" key="3">
    <source>
        <dbReference type="ARBA" id="ARBA00022622"/>
    </source>
</evidence>
<evidence type="ECO:0000313" key="11">
    <source>
        <dbReference type="EMBL" id="RWR83211.1"/>
    </source>
</evidence>
<comment type="caution">
    <text evidence="11">The sequence shown here is derived from an EMBL/GenBank/DDBJ whole genome shotgun (WGS) entry which is preliminary data.</text>
</comment>
<dbReference type="GO" id="GO:0009506">
    <property type="term" value="C:plasmodesma"/>
    <property type="evidence" value="ECO:0007669"/>
    <property type="project" value="UniProtKB-ARBA"/>
</dbReference>
<evidence type="ECO:0000256" key="4">
    <source>
        <dbReference type="ARBA" id="ARBA00022729"/>
    </source>
</evidence>
<evidence type="ECO:0000256" key="7">
    <source>
        <dbReference type="ARBA" id="ARBA00023180"/>
    </source>
</evidence>
<dbReference type="InterPro" id="IPR012946">
    <property type="entry name" value="X8"/>
</dbReference>
<sequence>MASLVLLLLILAMANGSGATWCICRSDLSDTVLQKTLDYACGAGADCTPILQNGVCYQPNTVKAHCSYAANSYFQRKGQAQDTCDFANTTLISTTDPSPSSTCVFPSSASTTNTSTSTPTATPTGGTTTPSTTIGGSTGMSPSGLTDINSGAFHEKAEMGLIFIALWLSGLVLLRV</sequence>
<comment type="subcellular location">
    <subcellularLocation>
        <location evidence="1">Cell membrane</location>
        <topology evidence="1">Lipid-anchor</topology>
        <topology evidence="1">GPI-anchor</topology>
    </subcellularLocation>
</comment>
<keyword evidence="3" id="KW-0336">GPI-anchor</keyword>
<keyword evidence="5" id="KW-0472">Membrane</keyword>
<feature type="domain" description="X8" evidence="10">
    <location>
        <begin position="20"/>
        <end position="105"/>
    </location>
</feature>
<dbReference type="FunFam" id="1.20.58.1040:FF:000001">
    <property type="entry name" value="Glucan endo-1,3-beta-glucosidase 4"/>
    <property type="match status" value="1"/>
</dbReference>
<dbReference type="Proteomes" id="UP000283530">
    <property type="component" value="Unassembled WGS sequence"/>
</dbReference>
<keyword evidence="6" id="KW-1015">Disulfide bond</keyword>
<reference evidence="11 12" key="1">
    <citation type="journal article" date="2019" name="Nat. Plants">
        <title>Stout camphor tree genome fills gaps in understanding of flowering plant genome evolution.</title>
        <authorList>
            <person name="Chaw S.M."/>
            <person name="Liu Y.C."/>
            <person name="Wu Y.W."/>
            <person name="Wang H.Y."/>
            <person name="Lin C.I."/>
            <person name="Wu C.S."/>
            <person name="Ke H.M."/>
            <person name="Chang L.Y."/>
            <person name="Hsu C.Y."/>
            <person name="Yang H.T."/>
            <person name="Sudianto E."/>
            <person name="Hsu M.H."/>
            <person name="Wu K.P."/>
            <person name="Wang L.N."/>
            <person name="Leebens-Mack J.H."/>
            <person name="Tsai I.J."/>
        </authorList>
    </citation>
    <scope>NUCLEOTIDE SEQUENCE [LARGE SCALE GENOMIC DNA]</scope>
    <source>
        <strain evidence="12">cv. Chaw 1501</strain>
        <tissue evidence="11">Young leaves</tissue>
    </source>
</reference>
<organism evidence="11 12">
    <name type="scientific">Cinnamomum micranthum f. kanehirae</name>
    <dbReference type="NCBI Taxonomy" id="337451"/>
    <lineage>
        <taxon>Eukaryota</taxon>
        <taxon>Viridiplantae</taxon>
        <taxon>Streptophyta</taxon>
        <taxon>Embryophyta</taxon>
        <taxon>Tracheophyta</taxon>
        <taxon>Spermatophyta</taxon>
        <taxon>Magnoliopsida</taxon>
        <taxon>Magnoliidae</taxon>
        <taxon>Laurales</taxon>
        <taxon>Lauraceae</taxon>
        <taxon>Cinnamomum</taxon>
    </lineage>
</organism>
<dbReference type="Pfam" id="PF07983">
    <property type="entry name" value="X8"/>
    <property type="match status" value="1"/>
</dbReference>
<keyword evidence="7" id="KW-0325">Glycoprotein</keyword>
<dbReference type="AlphaFoldDB" id="A0A3S3QCL1"/>
<evidence type="ECO:0000259" key="10">
    <source>
        <dbReference type="SMART" id="SM00768"/>
    </source>
</evidence>
<dbReference type="EMBL" id="QPKB01000004">
    <property type="protein sequence ID" value="RWR83211.1"/>
    <property type="molecule type" value="Genomic_DNA"/>
</dbReference>
<evidence type="ECO:0000256" key="5">
    <source>
        <dbReference type="ARBA" id="ARBA00023136"/>
    </source>
</evidence>
<dbReference type="SMART" id="SM00768">
    <property type="entry name" value="X8"/>
    <property type="match status" value="1"/>
</dbReference>
<feature type="chain" id="PRO_5018667661" evidence="9">
    <location>
        <begin position="20"/>
        <end position="176"/>
    </location>
</feature>
<dbReference type="PANTHER" id="PTHR31044:SF25">
    <property type="entry name" value="PLASMODESMATA CALLOSE-BINDING PROTEIN 3"/>
    <property type="match status" value="1"/>
</dbReference>
<protein>
    <submittedName>
        <fullName evidence="11">Plasmodesmata callose-binding protein 3</fullName>
    </submittedName>
</protein>
<keyword evidence="3" id="KW-0449">Lipoprotein</keyword>
<feature type="region of interest" description="Disordered" evidence="8">
    <location>
        <begin position="103"/>
        <end position="141"/>
    </location>
</feature>